<name>A0A3B1BSI7_9ZZZZ</name>
<protein>
    <submittedName>
        <fullName evidence="1">Uncharacterized protein</fullName>
    </submittedName>
</protein>
<reference evidence="1" key="1">
    <citation type="submission" date="2018-06" db="EMBL/GenBank/DDBJ databases">
        <authorList>
            <person name="Zhirakovskaya E."/>
        </authorList>
    </citation>
    <scope>NUCLEOTIDE SEQUENCE</scope>
</reference>
<gene>
    <name evidence="1" type="ORF">MNBD_GAMMA24-931</name>
</gene>
<organism evidence="1">
    <name type="scientific">hydrothermal vent metagenome</name>
    <dbReference type="NCBI Taxonomy" id="652676"/>
    <lineage>
        <taxon>unclassified sequences</taxon>
        <taxon>metagenomes</taxon>
        <taxon>ecological metagenomes</taxon>
    </lineage>
</organism>
<dbReference type="AlphaFoldDB" id="A0A3B1BSI7"/>
<sequence length="35" mass="3745">MAVLTSDFLVIGGILGANLALQAKRNFLKSRIANE</sequence>
<proteinExistence type="predicted"/>
<dbReference type="EMBL" id="UOFZ01000128">
    <property type="protein sequence ID" value="VAX13630.1"/>
    <property type="molecule type" value="Genomic_DNA"/>
</dbReference>
<evidence type="ECO:0000313" key="1">
    <source>
        <dbReference type="EMBL" id="VAX13630.1"/>
    </source>
</evidence>
<accession>A0A3B1BSI7</accession>